<organism evidence="3 4">
    <name type="scientific">Perca flavescens</name>
    <name type="common">American yellow perch</name>
    <name type="synonym">Morone flavescens</name>
    <dbReference type="NCBI Taxonomy" id="8167"/>
    <lineage>
        <taxon>Eukaryota</taxon>
        <taxon>Metazoa</taxon>
        <taxon>Chordata</taxon>
        <taxon>Craniata</taxon>
        <taxon>Vertebrata</taxon>
        <taxon>Euteleostomi</taxon>
        <taxon>Actinopterygii</taxon>
        <taxon>Neopterygii</taxon>
        <taxon>Teleostei</taxon>
        <taxon>Neoteleostei</taxon>
        <taxon>Acanthomorphata</taxon>
        <taxon>Eupercaria</taxon>
        <taxon>Perciformes</taxon>
        <taxon>Percoidei</taxon>
        <taxon>Percidae</taxon>
        <taxon>Percinae</taxon>
        <taxon>Perca</taxon>
    </lineage>
</organism>
<dbReference type="GO" id="GO:0003682">
    <property type="term" value="F:chromatin binding"/>
    <property type="evidence" value="ECO:0007669"/>
    <property type="project" value="TreeGrafter"/>
</dbReference>
<dbReference type="EMBL" id="SCKG01000074">
    <property type="protein sequence ID" value="TDG95851.1"/>
    <property type="molecule type" value="Genomic_DNA"/>
</dbReference>
<dbReference type="InterPro" id="IPR032739">
    <property type="entry name" value="MRNIP"/>
</dbReference>
<feature type="compositionally biased region" description="Low complexity" evidence="1">
    <location>
        <begin position="157"/>
        <end position="171"/>
    </location>
</feature>
<feature type="compositionally biased region" description="Acidic residues" evidence="1">
    <location>
        <begin position="103"/>
        <end position="112"/>
    </location>
</feature>
<feature type="compositionally biased region" description="Polar residues" evidence="1">
    <location>
        <begin position="172"/>
        <end position="201"/>
    </location>
</feature>
<dbReference type="PANTHER" id="PTHR15863">
    <property type="entry name" value="MRN COMPLEX-INTERACTING PROTEIN"/>
    <property type="match status" value="1"/>
</dbReference>
<evidence type="ECO:0000313" key="3">
    <source>
        <dbReference type="EMBL" id="TDG95851.1"/>
    </source>
</evidence>
<sequence>MVQEFHVVRCFSCQSFQVHQVKKVNRWSCKLCGEKQSLKKEFGRGSGADCRRHVQKLNAMRGAVMEKQEHHTWSLWKQEVEEEEEHEQESPGSRWSKYLPPPEEAEPEDEDEQLHSNNPADRQHLHGNNPADRKRKRRERQTDGGRSSYTPEQLNWSGTTSAETTSSPSTSLNRASLNQPSMNRASLNQPRSSLNQPSLNWPSPPSMSSGPASRWSCFLSSSESQTEGAEPPVSGRSQAVGGATLLPCNDVITQGAEPLVSGRSQVVGGATSLPCNDVISQARPRPLLPVSSMFDSGEDFSFDDFEIN</sequence>
<feature type="domain" description="MRN complex-interacting protein N-terminal" evidence="2">
    <location>
        <begin position="7"/>
        <end position="89"/>
    </location>
</feature>
<dbReference type="PANTHER" id="PTHR15863:SF2">
    <property type="entry name" value="MRN COMPLEX-INTERACTING PROTEIN"/>
    <property type="match status" value="1"/>
</dbReference>
<keyword evidence="4" id="KW-1185">Reference proteome</keyword>
<feature type="compositionally biased region" description="Polar residues" evidence="1">
    <location>
        <begin position="218"/>
        <end position="227"/>
    </location>
</feature>
<dbReference type="STRING" id="8167.A0A484BXX8"/>
<dbReference type="Proteomes" id="UP000295070">
    <property type="component" value="Unassembled WGS sequence"/>
</dbReference>
<gene>
    <name evidence="3" type="ORF">EPR50_G00244600</name>
</gene>
<comment type="caution">
    <text evidence="3">The sequence shown here is derived from an EMBL/GenBank/DDBJ whole genome shotgun (WGS) entry which is preliminary data.</text>
</comment>
<dbReference type="Pfam" id="PF15749">
    <property type="entry name" value="MRNIP"/>
    <property type="match status" value="1"/>
</dbReference>
<protein>
    <recommendedName>
        <fullName evidence="2">MRN complex-interacting protein N-terminal domain-containing protein</fullName>
    </recommendedName>
</protein>
<evidence type="ECO:0000259" key="2">
    <source>
        <dbReference type="Pfam" id="PF15749"/>
    </source>
</evidence>
<evidence type="ECO:0000256" key="1">
    <source>
        <dbReference type="SAM" id="MobiDB-lite"/>
    </source>
</evidence>
<evidence type="ECO:0000313" key="4">
    <source>
        <dbReference type="Proteomes" id="UP000295070"/>
    </source>
</evidence>
<proteinExistence type="predicted"/>
<feature type="compositionally biased region" description="Polar residues" evidence="1">
    <location>
        <begin position="144"/>
        <end position="156"/>
    </location>
</feature>
<dbReference type="InterPro" id="IPR049472">
    <property type="entry name" value="MRNIP_N"/>
</dbReference>
<dbReference type="AlphaFoldDB" id="A0A484BXX8"/>
<name>A0A484BXX8_PERFV</name>
<dbReference type="GO" id="GO:0005634">
    <property type="term" value="C:nucleus"/>
    <property type="evidence" value="ECO:0007669"/>
    <property type="project" value="TreeGrafter"/>
</dbReference>
<feature type="region of interest" description="Disordered" evidence="1">
    <location>
        <begin position="77"/>
        <end position="241"/>
    </location>
</feature>
<accession>A0A484BXX8</accession>
<dbReference type="GO" id="GO:0007095">
    <property type="term" value="P:mitotic G2 DNA damage checkpoint signaling"/>
    <property type="evidence" value="ECO:0007669"/>
    <property type="project" value="TreeGrafter"/>
</dbReference>
<reference evidence="3 4" key="1">
    <citation type="submission" date="2019-01" db="EMBL/GenBank/DDBJ databases">
        <title>A chromosome-scale genome assembly of the yellow perch, Perca flavescens.</title>
        <authorList>
            <person name="Feron R."/>
            <person name="Morvezen R."/>
            <person name="Bestin A."/>
            <person name="Haffray P."/>
            <person name="Klopp C."/>
            <person name="Zahm M."/>
            <person name="Cabau C."/>
            <person name="Roques C."/>
            <person name="Donnadieu C."/>
            <person name="Bouchez O."/>
            <person name="Christie M."/>
            <person name="Larson W."/>
            <person name="Guiguen Y."/>
        </authorList>
    </citation>
    <scope>NUCLEOTIDE SEQUENCE [LARGE SCALE GENOMIC DNA]</scope>
    <source>
        <strain evidence="3">YP-PL-M2</strain>
        <tissue evidence="3">Blood</tissue>
    </source>
</reference>